<gene>
    <name evidence="1" type="ORF">B9G39_09350</name>
</gene>
<organism evidence="1 2">
    <name type="scientific">Zooshikella ganghwensis</name>
    <dbReference type="NCBI Taxonomy" id="202772"/>
    <lineage>
        <taxon>Bacteria</taxon>
        <taxon>Pseudomonadati</taxon>
        <taxon>Pseudomonadota</taxon>
        <taxon>Gammaproteobacteria</taxon>
        <taxon>Oceanospirillales</taxon>
        <taxon>Zooshikellaceae</taxon>
        <taxon>Zooshikella</taxon>
    </lineage>
</organism>
<comment type="caution">
    <text evidence="1">The sequence shown here is derived from an EMBL/GenBank/DDBJ whole genome shotgun (WGS) entry which is preliminary data.</text>
</comment>
<evidence type="ECO:0000313" key="2">
    <source>
        <dbReference type="Proteomes" id="UP000257039"/>
    </source>
</evidence>
<protein>
    <recommendedName>
        <fullName evidence="3">HEAT repeat domain-containing protein</fullName>
    </recommendedName>
</protein>
<dbReference type="Proteomes" id="UP000257039">
    <property type="component" value="Unassembled WGS sequence"/>
</dbReference>
<dbReference type="RefSeq" id="WP_027708173.1">
    <property type="nucleotide sequence ID" value="NZ_NDXW01000001.1"/>
</dbReference>
<sequence length="206" mass="23666">MYWEPLETASSEQLLAWWHPAPDWVEPEDLQLFYDELGFIISEYVPNGQIWLKQQIACGNLEQQCAALRHGLSRQKLLPEDQDLLLAALDSNQPEFQAIALSECINQQRFLLPLHKVQQLTKSGNEDVSALAEMYCCYAFPDEQIFRLQRCLLSPSAKTREAACDFIGNELINVLEIALRKRLQDTNYDVRDAAKENLAILKENLQ</sequence>
<keyword evidence="2" id="KW-1185">Reference proteome</keyword>
<proteinExistence type="predicted"/>
<name>A0A4P9VNT3_9GAMM</name>
<accession>A0A4P9VNT3</accession>
<evidence type="ECO:0008006" key="3">
    <source>
        <dbReference type="Google" id="ProtNLM"/>
    </source>
</evidence>
<dbReference type="Gene3D" id="1.25.10.10">
    <property type="entry name" value="Leucine-rich Repeat Variant"/>
    <property type="match status" value="1"/>
</dbReference>
<evidence type="ECO:0000313" key="1">
    <source>
        <dbReference type="EMBL" id="RDH43632.1"/>
    </source>
</evidence>
<dbReference type="InterPro" id="IPR016024">
    <property type="entry name" value="ARM-type_fold"/>
</dbReference>
<dbReference type="InterPro" id="IPR011989">
    <property type="entry name" value="ARM-like"/>
</dbReference>
<reference evidence="1 2" key="1">
    <citation type="submission" date="2017-04" db="EMBL/GenBank/DDBJ databases">
        <title>Draft genome sequence of Zooshikella ganghwensis VG4 isolated from Red Sea sediments.</title>
        <authorList>
            <person name="Rehman Z."/>
            <person name="Alam I."/>
            <person name="Kamau A."/>
            <person name="Bajic V."/>
            <person name="Leiknes T."/>
        </authorList>
    </citation>
    <scope>NUCLEOTIDE SEQUENCE [LARGE SCALE GENOMIC DNA]</scope>
    <source>
        <strain evidence="1 2">VG4</strain>
    </source>
</reference>
<dbReference type="AlphaFoldDB" id="A0A4P9VNT3"/>
<dbReference type="SUPFAM" id="SSF48371">
    <property type="entry name" value="ARM repeat"/>
    <property type="match status" value="1"/>
</dbReference>
<dbReference type="EMBL" id="NDXW01000001">
    <property type="protein sequence ID" value="RDH43632.1"/>
    <property type="molecule type" value="Genomic_DNA"/>
</dbReference>